<dbReference type="Gene3D" id="2.40.50.90">
    <property type="match status" value="1"/>
</dbReference>
<dbReference type="PROSITE" id="PS50830">
    <property type="entry name" value="TNASE_3"/>
    <property type="match status" value="1"/>
</dbReference>
<keyword evidence="7" id="KW-1185">Reference proteome</keyword>
<dbReference type="EMBL" id="CP071796">
    <property type="protein sequence ID" value="QTD43985.1"/>
    <property type="molecule type" value="Genomic_DNA"/>
</dbReference>
<dbReference type="KEGG" id="otd:J1M35_12635"/>
<accession>A0A975CCQ9</accession>
<name>A0A975CCQ9_9BURK</name>
<keyword evidence="4" id="KW-0732">Signal</keyword>
<dbReference type="InterPro" id="IPR035437">
    <property type="entry name" value="SNase_OB-fold_sf"/>
</dbReference>
<evidence type="ECO:0000256" key="3">
    <source>
        <dbReference type="ARBA" id="ARBA00022801"/>
    </source>
</evidence>
<evidence type="ECO:0000256" key="1">
    <source>
        <dbReference type="ARBA" id="ARBA00022722"/>
    </source>
</evidence>
<keyword evidence="3" id="KW-0378">Hydrolase</keyword>
<protein>
    <submittedName>
        <fullName evidence="6">Thermonuclease family protein</fullName>
    </submittedName>
</protein>
<dbReference type="GO" id="GO:0004519">
    <property type="term" value="F:endonuclease activity"/>
    <property type="evidence" value="ECO:0007669"/>
    <property type="project" value="UniProtKB-KW"/>
</dbReference>
<dbReference type="AlphaFoldDB" id="A0A975CCQ9"/>
<dbReference type="Proteomes" id="UP000663903">
    <property type="component" value="Chromosome"/>
</dbReference>
<evidence type="ECO:0000256" key="2">
    <source>
        <dbReference type="ARBA" id="ARBA00022759"/>
    </source>
</evidence>
<dbReference type="RefSeq" id="WP_208007392.1">
    <property type="nucleotide sequence ID" value="NZ_CP071796.1"/>
</dbReference>
<dbReference type="Pfam" id="PF00565">
    <property type="entry name" value="SNase"/>
    <property type="match status" value="1"/>
</dbReference>
<dbReference type="SMART" id="SM00318">
    <property type="entry name" value="SNc"/>
    <property type="match status" value="1"/>
</dbReference>
<sequence length="179" mass="19490">MRPGSTWRATVLATLLWACGAATAQDGARPVVGVSWMARVSYVVDGDSIWVRPEGGGARVKLRIDGIDAPEICQNHGPQARDALRALAQNQRVRVTVWAHDRWGRAIASVVRAADDLNLAERMVAEGWAWTDSHGWRQGKYWRAEAEARAAARGLFTDAAAERPADFRARHGPCSAPPG</sequence>
<reference evidence="6" key="1">
    <citation type="submission" date="2021-03" db="EMBL/GenBank/DDBJ databases">
        <title>Ottowia sp. 27C isolated from the cloaca of a Giant Asian pond turtle (Heosemys grandis).</title>
        <authorList>
            <person name="Spergser J."/>
            <person name="Busse H.-J."/>
        </authorList>
    </citation>
    <scope>NUCLEOTIDE SEQUENCE</scope>
    <source>
        <strain evidence="6">27C</strain>
    </source>
</reference>
<dbReference type="GO" id="GO:0016787">
    <property type="term" value="F:hydrolase activity"/>
    <property type="evidence" value="ECO:0007669"/>
    <property type="project" value="UniProtKB-KW"/>
</dbReference>
<evidence type="ECO:0000313" key="6">
    <source>
        <dbReference type="EMBL" id="QTD43985.1"/>
    </source>
</evidence>
<gene>
    <name evidence="6" type="ORF">J1M35_12635</name>
</gene>
<keyword evidence="2" id="KW-0255">Endonuclease</keyword>
<feature type="domain" description="TNase-like" evidence="5">
    <location>
        <begin position="34"/>
        <end position="158"/>
    </location>
</feature>
<dbReference type="InterPro" id="IPR016071">
    <property type="entry name" value="Staphylococal_nuclease_OB-fold"/>
</dbReference>
<feature type="chain" id="PRO_5037340275" evidence="4">
    <location>
        <begin position="25"/>
        <end position="179"/>
    </location>
</feature>
<keyword evidence="1" id="KW-0540">Nuclease</keyword>
<evidence type="ECO:0000313" key="7">
    <source>
        <dbReference type="Proteomes" id="UP000663903"/>
    </source>
</evidence>
<organism evidence="6 7">
    <name type="scientific">Ottowia testudinis</name>
    <dbReference type="NCBI Taxonomy" id="2816950"/>
    <lineage>
        <taxon>Bacteria</taxon>
        <taxon>Pseudomonadati</taxon>
        <taxon>Pseudomonadota</taxon>
        <taxon>Betaproteobacteria</taxon>
        <taxon>Burkholderiales</taxon>
        <taxon>Comamonadaceae</taxon>
        <taxon>Ottowia</taxon>
    </lineage>
</organism>
<dbReference type="SUPFAM" id="SSF50199">
    <property type="entry name" value="Staphylococcal nuclease"/>
    <property type="match status" value="1"/>
</dbReference>
<dbReference type="PANTHER" id="PTHR12302">
    <property type="entry name" value="EBNA2 BINDING PROTEIN P100"/>
    <property type="match status" value="1"/>
</dbReference>
<feature type="signal peptide" evidence="4">
    <location>
        <begin position="1"/>
        <end position="24"/>
    </location>
</feature>
<proteinExistence type="predicted"/>
<dbReference type="PANTHER" id="PTHR12302:SF3">
    <property type="entry name" value="SERINE_THREONINE-PROTEIN KINASE 31"/>
    <property type="match status" value="1"/>
</dbReference>
<evidence type="ECO:0000259" key="5">
    <source>
        <dbReference type="PROSITE" id="PS50830"/>
    </source>
</evidence>
<evidence type="ECO:0000256" key="4">
    <source>
        <dbReference type="SAM" id="SignalP"/>
    </source>
</evidence>